<dbReference type="PANTHER" id="PTHR30290:SF65">
    <property type="entry name" value="MONOACYL PHOSPHATIDYLINOSITOL TETRAMANNOSIDE-BINDING PROTEIN LPQW-RELATED"/>
    <property type="match status" value="1"/>
</dbReference>
<gene>
    <name evidence="3" type="ORF">ABR64_06275</name>
</gene>
<feature type="signal peptide" evidence="1">
    <location>
        <begin position="1"/>
        <end position="29"/>
    </location>
</feature>
<dbReference type="Proteomes" id="UP000053349">
    <property type="component" value="Unassembled WGS sequence"/>
</dbReference>
<accession>A0A0R2P7U2</accession>
<dbReference type="Gene3D" id="3.40.190.10">
    <property type="entry name" value="Periplasmic binding protein-like II"/>
    <property type="match status" value="1"/>
</dbReference>
<dbReference type="Gene3D" id="3.10.105.10">
    <property type="entry name" value="Dipeptide-binding Protein, Domain 3"/>
    <property type="match status" value="1"/>
</dbReference>
<reference evidence="3 4" key="1">
    <citation type="submission" date="2015-10" db="EMBL/GenBank/DDBJ databases">
        <title>Metagenome-Assembled Genomes uncover a global brackish microbiome.</title>
        <authorList>
            <person name="Hugerth L.W."/>
            <person name="Larsson J."/>
            <person name="Alneberg J."/>
            <person name="Lindh M.V."/>
            <person name="Legrand C."/>
            <person name="Pinhassi J."/>
            <person name="Andersson A.F."/>
        </authorList>
    </citation>
    <scope>NUCLEOTIDE SEQUENCE [LARGE SCALE GENOMIC DNA]</scope>
    <source>
        <strain evidence="3">BACL2 MAG-121001-bin67</strain>
    </source>
</reference>
<dbReference type="GO" id="GO:1904680">
    <property type="term" value="F:peptide transmembrane transporter activity"/>
    <property type="evidence" value="ECO:0007669"/>
    <property type="project" value="TreeGrafter"/>
</dbReference>
<dbReference type="SUPFAM" id="SSF53850">
    <property type="entry name" value="Periplasmic binding protein-like II"/>
    <property type="match status" value="1"/>
</dbReference>
<dbReference type="AlphaFoldDB" id="A0A0R2P7U2"/>
<comment type="caution">
    <text evidence="3">The sequence shown here is derived from an EMBL/GenBank/DDBJ whole genome shotgun (WGS) entry which is preliminary data.</text>
</comment>
<proteinExistence type="predicted"/>
<name>A0A0R2P7U2_9ACTN</name>
<evidence type="ECO:0000256" key="1">
    <source>
        <dbReference type="SAM" id="SignalP"/>
    </source>
</evidence>
<evidence type="ECO:0000313" key="3">
    <source>
        <dbReference type="EMBL" id="KRO33074.1"/>
    </source>
</evidence>
<evidence type="ECO:0000259" key="2">
    <source>
        <dbReference type="Pfam" id="PF00496"/>
    </source>
</evidence>
<dbReference type="EMBL" id="LIAW01000020">
    <property type="protein sequence ID" value="KRO33074.1"/>
    <property type="molecule type" value="Genomic_DNA"/>
</dbReference>
<dbReference type="InterPro" id="IPR000914">
    <property type="entry name" value="SBP_5_dom"/>
</dbReference>
<protein>
    <recommendedName>
        <fullName evidence="2">Solute-binding protein family 5 domain-containing protein</fullName>
    </recommendedName>
</protein>
<dbReference type="Pfam" id="PF00496">
    <property type="entry name" value="SBP_bac_5"/>
    <property type="match status" value="1"/>
</dbReference>
<evidence type="ECO:0000313" key="4">
    <source>
        <dbReference type="Proteomes" id="UP000053349"/>
    </source>
</evidence>
<dbReference type="GO" id="GO:0015833">
    <property type="term" value="P:peptide transport"/>
    <property type="evidence" value="ECO:0007669"/>
    <property type="project" value="TreeGrafter"/>
</dbReference>
<dbReference type="Gene3D" id="3.90.76.10">
    <property type="entry name" value="Dipeptide-binding Protein, Domain 1"/>
    <property type="match status" value="1"/>
</dbReference>
<dbReference type="PANTHER" id="PTHR30290">
    <property type="entry name" value="PERIPLASMIC BINDING COMPONENT OF ABC TRANSPORTER"/>
    <property type="match status" value="1"/>
</dbReference>
<feature type="chain" id="PRO_5006421429" description="Solute-binding protein family 5 domain-containing protein" evidence="1">
    <location>
        <begin position="30"/>
        <end position="614"/>
    </location>
</feature>
<keyword evidence="1" id="KW-0732">Signal</keyword>
<dbReference type="InterPro" id="IPR039424">
    <property type="entry name" value="SBP_5"/>
</dbReference>
<sequence>MIKKNIARSGLALVAASALLAGTVVPANAAKRTTIAIVTSNELSGLNSSVNGYNLTINGDVGYLSGNGFYYFDDKKVLKRNTALGSYKIVSQKPFKVQYTLNKGRVWSDGTPITAVDLLLSHVVSSSTYSVASGLGDPTDGSQAPSFDSLGYGGAYDRHHVGLPTLSADKMSVTIEYDAAIPDWEITGPEPTPVHALVLLSEGKKKLQSVSANQAARAKFEKAFFAYKGKYLKKLGKVWSNSLNINRVDSSTNPLLLVGNGAYTVKTITPGQGISMVRNPRYNSGPKLQGDIRSIQFRYIKDGTAAAQALRNKEIDVYSGQPTADSVALLKSIPNAKVISINEGCYEHVDLNVGPTYGTDFSYTGVFAGDSERAKDLRTATLLAWPRQQIVDTLIKPINENAVLMQTFTVLPNDPRAESVMKASGIMSKFGGSQSEREAKALKLVQKYYPSASASTAGFDVTIVHAANNSRRASEAQLAKAALAKAGINLIPTAATNWSSVGIISGDYDAEFFAWCQTSTSAAAGVGTYATEENYQGFSNKKIDSIYKQLQAKAYTSAEVGKLYGQVDKEVVDASISLPIFQFPGVTGVNKDLKGIKPAILSPLLVWNYWEWRY</sequence>
<organism evidence="3 4">
    <name type="scientific">Actinobacteria bacterium BACL2 MAG-121001-bin67</name>
    <dbReference type="NCBI Taxonomy" id="1655572"/>
    <lineage>
        <taxon>Bacteria</taxon>
        <taxon>Bacillati</taxon>
        <taxon>Actinomycetota</taxon>
        <taxon>Actinomycetes</taxon>
        <taxon>Actinomycetes incertae sedis</taxon>
        <taxon>ac1 cluster</taxon>
    </lineage>
</organism>
<feature type="domain" description="Solute-binding protein family 5" evidence="2">
    <location>
        <begin position="96"/>
        <end position="534"/>
    </location>
</feature>